<sequence>MSTEGGYPPGDGGLPVVGNTVELSRDILEFYEDLRSEYGPIASYRVFGTDACMVADPEAIRQILLEDHDAYEKGDVLTRSLGDAMGDGLFLSAGEQWHRQRTRMQPAFYRERLDTYVPAMRDTASQLLDDWHDQAVIEVNDAMTAMTIDVLGRTLFGVDVADEPVVTDASDAILARFDTNRFWSFLPDSVPTPTNRRYRREIKRLREFVDGLADQRRRRPREERGDDLLSILVGFVESGDLTMSEFRDNLITFLFAGHETTALGLTYTVLCLARHPDEQERIRAEVDSVCDESVTAADLPELEQTGRAIDEALRLYPPVYLFFRETAREVELAEYRIPSGTTLVLSPWVVHRDSAWWDDPQTYRPDRFAGESDRPEYAYFPFGGGPRHCIGMRFARMEMKTVIASILRRYEFELVSDPDPELIASSNLKPAEDIEIRVSERASTTSN</sequence>
<evidence type="ECO:0000256" key="4">
    <source>
        <dbReference type="ARBA" id="ARBA00023002"/>
    </source>
</evidence>
<keyword evidence="2 7" id="KW-0349">Heme</keyword>
<dbReference type="GeneID" id="44080736"/>
<dbReference type="Gene3D" id="1.10.630.10">
    <property type="entry name" value="Cytochrome P450"/>
    <property type="match status" value="1"/>
</dbReference>
<dbReference type="RefSeq" id="WP_163487257.1">
    <property type="nucleotide sequence ID" value="NZ_CP048739.1"/>
</dbReference>
<evidence type="ECO:0000256" key="5">
    <source>
        <dbReference type="ARBA" id="ARBA00023004"/>
    </source>
</evidence>
<protein>
    <submittedName>
        <fullName evidence="8">Cytochrome P450</fullName>
    </submittedName>
</protein>
<evidence type="ECO:0000256" key="1">
    <source>
        <dbReference type="ARBA" id="ARBA00010617"/>
    </source>
</evidence>
<evidence type="ECO:0000256" key="6">
    <source>
        <dbReference type="ARBA" id="ARBA00023033"/>
    </source>
</evidence>
<dbReference type="PANTHER" id="PTHR24291">
    <property type="entry name" value="CYTOCHROME P450 FAMILY 4"/>
    <property type="match status" value="1"/>
</dbReference>
<evidence type="ECO:0000256" key="7">
    <source>
        <dbReference type="RuleBase" id="RU000461"/>
    </source>
</evidence>
<keyword evidence="4 7" id="KW-0560">Oxidoreductase</keyword>
<dbReference type="InterPro" id="IPR036396">
    <property type="entry name" value="Cyt_P450_sf"/>
</dbReference>
<dbReference type="InterPro" id="IPR001128">
    <property type="entry name" value="Cyt_P450"/>
</dbReference>
<dbReference type="InterPro" id="IPR050196">
    <property type="entry name" value="Cytochrome_P450_Monoox"/>
</dbReference>
<evidence type="ECO:0000313" key="8">
    <source>
        <dbReference type="EMBL" id="QIB75488.1"/>
    </source>
</evidence>
<dbReference type="Proteomes" id="UP000465846">
    <property type="component" value="Chromosome"/>
</dbReference>
<dbReference type="PROSITE" id="PS00086">
    <property type="entry name" value="CYTOCHROME_P450"/>
    <property type="match status" value="1"/>
</dbReference>
<comment type="similarity">
    <text evidence="1 7">Belongs to the cytochrome P450 family.</text>
</comment>
<keyword evidence="5 7" id="KW-0408">Iron</keyword>
<dbReference type="InterPro" id="IPR002401">
    <property type="entry name" value="Cyt_P450_E_grp-I"/>
</dbReference>
<proteinExistence type="inferred from homology"/>
<name>A0A6C0URC6_9EURY</name>
<dbReference type="PANTHER" id="PTHR24291:SF50">
    <property type="entry name" value="BIFUNCTIONAL ALBAFLAVENONE MONOOXYGENASE_TERPENE SYNTHASE"/>
    <property type="match status" value="1"/>
</dbReference>
<dbReference type="PRINTS" id="PR00385">
    <property type="entry name" value="P450"/>
</dbReference>
<keyword evidence="6 7" id="KW-0503">Monooxygenase</keyword>
<dbReference type="AlphaFoldDB" id="A0A6C0URC6"/>
<dbReference type="GO" id="GO:0020037">
    <property type="term" value="F:heme binding"/>
    <property type="evidence" value="ECO:0007669"/>
    <property type="project" value="InterPro"/>
</dbReference>
<keyword evidence="3 7" id="KW-0479">Metal-binding</keyword>
<organism evidence="8 9">
    <name type="scientific">Halogeometricum borinquense</name>
    <dbReference type="NCBI Taxonomy" id="60847"/>
    <lineage>
        <taxon>Archaea</taxon>
        <taxon>Methanobacteriati</taxon>
        <taxon>Methanobacteriota</taxon>
        <taxon>Stenosarchaea group</taxon>
        <taxon>Halobacteria</taxon>
        <taxon>Halobacteriales</taxon>
        <taxon>Haloferacaceae</taxon>
        <taxon>Halogeometricum</taxon>
    </lineage>
</organism>
<dbReference type="SUPFAM" id="SSF48264">
    <property type="entry name" value="Cytochrome P450"/>
    <property type="match status" value="1"/>
</dbReference>
<dbReference type="GO" id="GO:0004497">
    <property type="term" value="F:monooxygenase activity"/>
    <property type="evidence" value="ECO:0007669"/>
    <property type="project" value="UniProtKB-KW"/>
</dbReference>
<evidence type="ECO:0000256" key="2">
    <source>
        <dbReference type="ARBA" id="ARBA00022617"/>
    </source>
</evidence>
<accession>A0A6C0URC6</accession>
<evidence type="ECO:0000256" key="3">
    <source>
        <dbReference type="ARBA" id="ARBA00022723"/>
    </source>
</evidence>
<evidence type="ECO:0000313" key="9">
    <source>
        <dbReference type="Proteomes" id="UP000465846"/>
    </source>
</evidence>
<dbReference type="GO" id="GO:0005506">
    <property type="term" value="F:iron ion binding"/>
    <property type="evidence" value="ECO:0007669"/>
    <property type="project" value="InterPro"/>
</dbReference>
<reference evidence="8 9" key="1">
    <citation type="submission" date="2020-02" db="EMBL/GenBank/DDBJ databases">
        <title>Whole genome sequence of Halogeometricum borinquense strain wsp4.</title>
        <authorList>
            <person name="Verma D.K."/>
            <person name="Gopal K."/>
            <person name="Prasad E.S."/>
        </authorList>
    </citation>
    <scope>NUCLEOTIDE SEQUENCE [LARGE SCALE GENOMIC DNA]</scope>
    <source>
        <strain evidence="9">wsp4</strain>
    </source>
</reference>
<gene>
    <name evidence="8" type="ORF">G3I44_15005</name>
</gene>
<dbReference type="GO" id="GO:0016705">
    <property type="term" value="F:oxidoreductase activity, acting on paired donors, with incorporation or reduction of molecular oxygen"/>
    <property type="evidence" value="ECO:0007669"/>
    <property type="project" value="InterPro"/>
</dbReference>
<dbReference type="PRINTS" id="PR00463">
    <property type="entry name" value="EP450I"/>
</dbReference>
<dbReference type="Pfam" id="PF00067">
    <property type="entry name" value="p450"/>
    <property type="match status" value="1"/>
</dbReference>
<dbReference type="EMBL" id="CP048739">
    <property type="protein sequence ID" value="QIB75488.1"/>
    <property type="molecule type" value="Genomic_DNA"/>
</dbReference>
<dbReference type="InterPro" id="IPR017972">
    <property type="entry name" value="Cyt_P450_CS"/>
</dbReference>